<evidence type="ECO:0000313" key="5">
    <source>
        <dbReference type="EMBL" id="MDQ0998289.1"/>
    </source>
</evidence>
<proteinExistence type="inferred from homology"/>
<evidence type="ECO:0000256" key="2">
    <source>
        <dbReference type="ARBA" id="ARBA00023150"/>
    </source>
</evidence>
<feature type="active site" description="Cysteine persulfide intermediate" evidence="3">
    <location>
        <position position="115"/>
    </location>
</feature>
<keyword evidence="6" id="KW-1185">Reference proteome</keyword>
<evidence type="ECO:0000256" key="3">
    <source>
        <dbReference type="HAMAP-Rule" id="MF_00187"/>
    </source>
</evidence>
<feature type="region of interest" description="Disordered" evidence="4">
    <location>
        <begin position="274"/>
        <end position="297"/>
    </location>
</feature>
<comment type="function">
    <text evidence="3">Required for formate dehydrogenase (FDH) activity. Acts as a sulfur carrier protein that transfers sulfur from IscS to the molybdenum cofactor prior to its insertion into FDH.</text>
</comment>
<name>A0ABU0SBZ9_9HYPH</name>
<dbReference type="PANTHER" id="PTHR30592">
    <property type="entry name" value="FORMATE DEHYDROGENASE"/>
    <property type="match status" value="1"/>
</dbReference>
<comment type="subcellular location">
    <subcellularLocation>
        <location evidence="3">Cytoplasm</location>
    </subcellularLocation>
</comment>
<dbReference type="NCBIfam" id="TIGR00129">
    <property type="entry name" value="fdhD_narQ"/>
    <property type="match status" value="1"/>
</dbReference>
<dbReference type="InterPro" id="IPR003786">
    <property type="entry name" value="FdhD"/>
</dbReference>
<protein>
    <recommendedName>
        <fullName evidence="3">Sulfur carrier protein FdhD</fullName>
    </recommendedName>
</protein>
<gene>
    <name evidence="3" type="primary">fdhD</name>
    <name evidence="5" type="ORF">QFZ34_003471</name>
</gene>
<comment type="caution">
    <text evidence="3">Lacks conserved residue(s) required for the propagation of feature annotation.</text>
</comment>
<dbReference type="RefSeq" id="WP_370878805.1">
    <property type="nucleotide sequence ID" value="NZ_JAUSZT010000003.1"/>
</dbReference>
<accession>A0ABU0SBZ9</accession>
<dbReference type="EMBL" id="JAUSZT010000003">
    <property type="protein sequence ID" value="MDQ0998289.1"/>
    <property type="molecule type" value="Genomic_DNA"/>
</dbReference>
<dbReference type="Gene3D" id="3.10.20.10">
    <property type="match status" value="1"/>
</dbReference>
<evidence type="ECO:0000256" key="1">
    <source>
        <dbReference type="ARBA" id="ARBA00022490"/>
    </source>
</evidence>
<reference evidence="5 6" key="1">
    <citation type="submission" date="2023-07" db="EMBL/GenBank/DDBJ databases">
        <title>Comparative genomics of wheat-associated soil bacteria to identify genetic determinants of phenazine resistance.</title>
        <authorList>
            <person name="Mouncey N."/>
        </authorList>
    </citation>
    <scope>NUCLEOTIDE SEQUENCE [LARGE SCALE GENOMIC DNA]</scope>
    <source>
        <strain evidence="5 6">W4I11</strain>
    </source>
</reference>
<dbReference type="Proteomes" id="UP001237780">
    <property type="component" value="Unassembled WGS sequence"/>
</dbReference>
<comment type="caution">
    <text evidence="5">The sequence shown here is derived from an EMBL/GenBank/DDBJ whole genome shotgun (WGS) entry which is preliminary data.</text>
</comment>
<comment type="similarity">
    <text evidence="3">Belongs to the FdhD family.</text>
</comment>
<evidence type="ECO:0000313" key="6">
    <source>
        <dbReference type="Proteomes" id="UP001237780"/>
    </source>
</evidence>
<keyword evidence="1 3" id="KW-0963">Cytoplasm</keyword>
<organism evidence="5 6">
    <name type="scientific">Phyllobacterium ifriqiyense</name>
    <dbReference type="NCBI Taxonomy" id="314238"/>
    <lineage>
        <taxon>Bacteria</taxon>
        <taxon>Pseudomonadati</taxon>
        <taxon>Pseudomonadota</taxon>
        <taxon>Alphaproteobacteria</taxon>
        <taxon>Hyphomicrobiales</taxon>
        <taxon>Phyllobacteriaceae</taxon>
        <taxon>Phyllobacterium</taxon>
    </lineage>
</organism>
<dbReference type="Pfam" id="PF02634">
    <property type="entry name" value="FdhD-NarQ"/>
    <property type="match status" value="1"/>
</dbReference>
<dbReference type="SUPFAM" id="SSF53927">
    <property type="entry name" value="Cytidine deaminase-like"/>
    <property type="match status" value="1"/>
</dbReference>
<dbReference type="InterPro" id="IPR016193">
    <property type="entry name" value="Cytidine_deaminase-like"/>
</dbReference>
<evidence type="ECO:0000256" key="4">
    <source>
        <dbReference type="SAM" id="MobiDB-lite"/>
    </source>
</evidence>
<keyword evidence="2 3" id="KW-0501">Molybdenum cofactor biosynthesis</keyword>
<dbReference type="PANTHER" id="PTHR30592:SF1">
    <property type="entry name" value="SULFUR CARRIER PROTEIN FDHD"/>
    <property type="match status" value="1"/>
</dbReference>
<dbReference type="HAMAP" id="MF_00187">
    <property type="entry name" value="FdhD"/>
    <property type="match status" value="1"/>
</dbReference>
<sequence length="311" mass="33103">MEQRPARQLVPRITRRLNGAVASYATGDRAVPEETPVAFSYNGTTHAVMMATPSDMEDFAVGFSLSEGIISRLEQIDEINIEDHAEGIDIQIRLAGEAGQDLSDRRRRMAGPVGCGLCGIESIEQALKPVSSVDKVKLELAPDDIAQAVRLLSEIQPLHKETGAVHAAGFYQPGKGIVAAREDVGRHNALDKLAGNLCRSRIEGSSGAIVITSRVSIEMVQKAAIIGASVLIAVSAPTALAIRTAHAAGLTLVALVRGDEFDVFTRPERIPVAAAQIGSDTDEKPQRPHLNPDPAASTLIQSPTVRLVQYG</sequence>
<dbReference type="Gene3D" id="3.40.140.10">
    <property type="entry name" value="Cytidine Deaminase, domain 2"/>
    <property type="match status" value="1"/>
</dbReference>